<organism evidence="3 4">
    <name type="scientific">Aromia moschata</name>
    <dbReference type="NCBI Taxonomy" id="1265417"/>
    <lineage>
        <taxon>Eukaryota</taxon>
        <taxon>Metazoa</taxon>
        <taxon>Ecdysozoa</taxon>
        <taxon>Arthropoda</taxon>
        <taxon>Hexapoda</taxon>
        <taxon>Insecta</taxon>
        <taxon>Pterygota</taxon>
        <taxon>Neoptera</taxon>
        <taxon>Endopterygota</taxon>
        <taxon>Coleoptera</taxon>
        <taxon>Polyphaga</taxon>
        <taxon>Cucujiformia</taxon>
        <taxon>Chrysomeloidea</taxon>
        <taxon>Cerambycidae</taxon>
        <taxon>Cerambycinae</taxon>
        <taxon>Callichromatini</taxon>
        <taxon>Aromia</taxon>
    </lineage>
</organism>
<keyword evidence="2" id="KW-0732">Signal</keyword>
<gene>
    <name evidence="3" type="ORF">NQ318_017583</name>
</gene>
<reference evidence="3" key="1">
    <citation type="journal article" date="2023" name="Insect Mol. Biol.">
        <title>Genome sequencing provides insights into the evolution of gene families encoding plant cell wall-degrading enzymes in longhorned beetles.</title>
        <authorList>
            <person name="Shin N.R."/>
            <person name="Okamura Y."/>
            <person name="Kirsch R."/>
            <person name="Pauchet Y."/>
        </authorList>
    </citation>
    <scope>NUCLEOTIDE SEQUENCE</scope>
    <source>
        <strain evidence="3">AMC_N1</strain>
    </source>
</reference>
<evidence type="ECO:0000313" key="4">
    <source>
        <dbReference type="Proteomes" id="UP001162162"/>
    </source>
</evidence>
<accession>A0AAV8Z2D6</accession>
<evidence type="ECO:0000256" key="2">
    <source>
        <dbReference type="SAM" id="SignalP"/>
    </source>
</evidence>
<feature type="region of interest" description="Disordered" evidence="1">
    <location>
        <begin position="65"/>
        <end position="86"/>
    </location>
</feature>
<dbReference type="AlphaFoldDB" id="A0AAV8Z2D6"/>
<dbReference type="Proteomes" id="UP001162162">
    <property type="component" value="Unassembled WGS sequence"/>
</dbReference>
<evidence type="ECO:0000313" key="3">
    <source>
        <dbReference type="EMBL" id="KAJ8957691.1"/>
    </source>
</evidence>
<feature type="chain" id="PRO_5043855007" evidence="2">
    <location>
        <begin position="21"/>
        <end position="86"/>
    </location>
</feature>
<feature type="signal peptide" evidence="2">
    <location>
        <begin position="1"/>
        <end position="20"/>
    </location>
</feature>
<protein>
    <submittedName>
        <fullName evidence="3">Uncharacterized protein</fullName>
    </submittedName>
</protein>
<name>A0AAV8Z2D6_9CUCU</name>
<proteinExistence type="predicted"/>
<comment type="caution">
    <text evidence="3">The sequence shown here is derived from an EMBL/GenBank/DDBJ whole genome shotgun (WGS) entry which is preliminary data.</text>
</comment>
<keyword evidence="4" id="KW-1185">Reference proteome</keyword>
<dbReference type="EMBL" id="JAPWTK010000021">
    <property type="protein sequence ID" value="KAJ8957691.1"/>
    <property type="molecule type" value="Genomic_DNA"/>
</dbReference>
<sequence>MYLIFWALLIFTAGLRQADGCGTNNVYCVTDTTYKFCFVSGSTTTYVPTSSTLSCSSSQVCSETASTSQSPRNKLGGNPFHSQIIG</sequence>
<evidence type="ECO:0000256" key="1">
    <source>
        <dbReference type="SAM" id="MobiDB-lite"/>
    </source>
</evidence>